<name>A0ABR4J4M3_9EURO</name>
<protein>
    <submittedName>
        <fullName evidence="2">Uncharacterized protein</fullName>
    </submittedName>
</protein>
<evidence type="ECO:0000313" key="3">
    <source>
        <dbReference type="Proteomes" id="UP001610335"/>
    </source>
</evidence>
<evidence type="ECO:0000256" key="1">
    <source>
        <dbReference type="SAM" id="MobiDB-lite"/>
    </source>
</evidence>
<proteinExistence type="predicted"/>
<feature type="compositionally biased region" description="Polar residues" evidence="1">
    <location>
        <begin position="51"/>
        <end position="70"/>
    </location>
</feature>
<organism evidence="2 3">
    <name type="scientific">Aspergillus cavernicola</name>
    <dbReference type="NCBI Taxonomy" id="176166"/>
    <lineage>
        <taxon>Eukaryota</taxon>
        <taxon>Fungi</taxon>
        <taxon>Dikarya</taxon>
        <taxon>Ascomycota</taxon>
        <taxon>Pezizomycotina</taxon>
        <taxon>Eurotiomycetes</taxon>
        <taxon>Eurotiomycetidae</taxon>
        <taxon>Eurotiales</taxon>
        <taxon>Aspergillaceae</taxon>
        <taxon>Aspergillus</taxon>
        <taxon>Aspergillus subgen. Nidulantes</taxon>
    </lineage>
</organism>
<keyword evidence="3" id="KW-1185">Reference proteome</keyword>
<comment type="caution">
    <text evidence="2">The sequence shown here is derived from an EMBL/GenBank/DDBJ whole genome shotgun (WGS) entry which is preliminary data.</text>
</comment>
<evidence type="ECO:0000313" key="2">
    <source>
        <dbReference type="EMBL" id="KAL2834975.1"/>
    </source>
</evidence>
<sequence>MLDNNLDTWIPSFITSTKLSQLNSLQTSTIHTFIPQSRKLPELPIPHYHTTKSQFTHQQTTPNPSNQGSS</sequence>
<dbReference type="EMBL" id="JBFXLS010000001">
    <property type="protein sequence ID" value="KAL2834975.1"/>
    <property type="molecule type" value="Genomic_DNA"/>
</dbReference>
<feature type="region of interest" description="Disordered" evidence="1">
    <location>
        <begin position="43"/>
        <end position="70"/>
    </location>
</feature>
<gene>
    <name evidence="2" type="ORF">BDW59DRAFT_136914</name>
</gene>
<reference evidence="2 3" key="1">
    <citation type="submission" date="2024-07" db="EMBL/GenBank/DDBJ databases">
        <title>Section-level genome sequencing and comparative genomics of Aspergillus sections Usti and Cavernicolus.</title>
        <authorList>
            <consortium name="Lawrence Berkeley National Laboratory"/>
            <person name="Nybo J.L."/>
            <person name="Vesth T.C."/>
            <person name="Theobald S."/>
            <person name="Frisvad J.C."/>
            <person name="Larsen T.O."/>
            <person name="Kjaerboelling I."/>
            <person name="Rothschild-Mancinelli K."/>
            <person name="Lyhne E.K."/>
            <person name="Kogle M.E."/>
            <person name="Barry K."/>
            <person name="Clum A."/>
            <person name="Na H."/>
            <person name="Ledsgaard L."/>
            <person name="Lin J."/>
            <person name="Lipzen A."/>
            <person name="Kuo A."/>
            <person name="Riley R."/>
            <person name="Mondo S."/>
            <person name="LaButti K."/>
            <person name="Haridas S."/>
            <person name="Pangalinan J."/>
            <person name="Salamov A.A."/>
            <person name="Simmons B.A."/>
            <person name="Magnuson J.K."/>
            <person name="Chen J."/>
            <person name="Drula E."/>
            <person name="Henrissat B."/>
            <person name="Wiebenga A."/>
            <person name="Lubbers R.J."/>
            <person name="Gomes A.C."/>
            <person name="Makela M.R."/>
            <person name="Stajich J."/>
            <person name="Grigoriev I.V."/>
            <person name="Mortensen U.H."/>
            <person name="De vries R.P."/>
            <person name="Baker S.E."/>
            <person name="Andersen M.R."/>
        </authorList>
    </citation>
    <scope>NUCLEOTIDE SEQUENCE [LARGE SCALE GENOMIC DNA]</scope>
    <source>
        <strain evidence="2 3">CBS 600.67</strain>
    </source>
</reference>
<accession>A0ABR4J4M3</accession>
<dbReference type="Proteomes" id="UP001610335">
    <property type="component" value="Unassembled WGS sequence"/>
</dbReference>